<dbReference type="Proteomes" id="UP000029646">
    <property type="component" value="Unassembled WGS sequence"/>
</dbReference>
<evidence type="ECO:0000313" key="4">
    <source>
        <dbReference type="Proteomes" id="UP000029646"/>
    </source>
</evidence>
<reference evidence="5" key="1">
    <citation type="journal article" date="2014" name="Genome Announc.">
        <title>Draft Genome Sequence of Marine Flavobacterium Jejuia pallidilutea Strain 11shimoA1 and Pigmentation Mutants.</title>
        <authorList>
            <person name="Takatani N."/>
            <person name="Nakanishi M."/>
            <person name="Meirelles P."/>
            <person name="Mino S."/>
            <person name="Suda W."/>
            <person name="Oshima K."/>
            <person name="Hattori M."/>
            <person name="Ohkuma M."/>
            <person name="Hosokawa M."/>
            <person name="Miyashita K."/>
            <person name="Thompson F.L."/>
            <person name="Niwa A."/>
            <person name="Sawabe T."/>
            <person name="Sawabe T."/>
        </authorList>
    </citation>
    <scope>NUCLEOTIDE SEQUENCE [LARGE SCALE GENOMIC DNA]</scope>
    <source>
        <strain evidence="5">JCM 19538</strain>
    </source>
</reference>
<evidence type="ECO:0000313" key="5">
    <source>
        <dbReference type="Proteomes" id="UP000030184"/>
    </source>
</evidence>
<dbReference type="Proteomes" id="UP000029641">
    <property type="component" value="Unassembled WGS sequence"/>
</dbReference>
<name>A0A090WCF6_9FLAO</name>
<keyword evidence="5" id="KW-1185">Reference proteome</keyword>
<dbReference type="EMBL" id="BBNY01000076">
    <property type="protein sequence ID" value="GAL90705.1"/>
    <property type="molecule type" value="Genomic_DNA"/>
</dbReference>
<protein>
    <submittedName>
        <fullName evidence="2">Uncharacterized protein</fullName>
    </submittedName>
</protein>
<dbReference type="EMBL" id="BBNR01000007">
    <property type="protein sequence ID" value="GAL67151.1"/>
    <property type="molecule type" value="Genomic_DNA"/>
</dbReference>
<accession>A0A090WCF6</accession>
<comment type="caution">
    <text evidence="2">The sequence shown here is derived from an EMBL/GenBank/DDBJ whole genome shotgun (WGS) entry which is preliminary data.</text>
</comment>
<proteinExistence type="predicted"/>
<dbReference type="EMBL" id="BBNS01000040">
    <property type="protein sequence ID" value="GAL73109.1"/>
    <property type="molecule type" value="Genomic_DNA"/>
</dbReference>
<dbReference type="AlphaFoldDB" id="A0A090WCF6"/>
<evidence type="ECO:0000313" key="3">
    <source>
        <dbReference type="EMBL" id="GAL90705.1"/>
    </source>
</evidence>
<organism evidence="2 4">
    <name type="scientific">Jejuia pallidilutea</name>
    <dbReference type="NCBI Taxonomy" id="504487"/>
    <lineage>
        <taxon>Bacteria</taxon>
        <taxon>Pseudomonadati</taxon>
        <taxon>Bacteroidota</taxon>
        <taxon>Flavobacteriia</taxon>
        <taxon>Flavobacteriales</taxon>
        <taxon>Flavobacteriaceae</taxon>
        <taxon>Jejuia</taxon>
    </lineage>
</organism>
<dbReference type="Proteomes" id="UP000030184">
    <property type="component" value="Unassembled WGS sequence"/>
</dbReference>
<dbReference type="RefSeq" id="WP_262489617.1">
    <property type="nucleotide sequence ID" value="NZ_BBNR01000007.1"/>
</dbReference>
<gene>
    <name evidence="1" type="ORF">JCM19301_2316</name>
    <name evidence="2" type="ORF">JCM19302_1223</name>
    <name evidence="3" type="ORF">JCM19538_470</name>
</gene>
<evidence type="ECO:0000313" key="2">
    <source>
        <dbReference type="EMBL" id="GAL73109.1"/>
    </source>
</evidence>
<evidence type="ECO:0000313" key="1">
    <source>
        <dbReference type="EMBL" id="GAL67151.1"/>
    </source>
</evidence>
<sequence>MKSIIKTPKHLKGITEENLFANKRILSFPSHQTFWTRLHHNMR</sequence>